<dbReference type="AlphaFoldDB" id="A5DQ35"/>
<protein>
    <recommendedName>
        <fullName evidence="1">Phosphoribulokinase/uridine kinase domain-containing protein</fullName>
    </recommendedName>
</protein>
<dbReference type="PANTHER" id="PTHR10285">
    <property type="entry name" value="URIDINE KINASE"/>
    <property type="match status" value="1"/>
</dbReference>
<dbReference type="SUPFAM" id="SSF52540">
    <property type="entry name" value="P-loop containing nucleoside triphosphate hydrolases"/>
    <property type="match status" value="1"/>
</dbReference>
<dbReference type="OrthoDB" id="6362633at2759"/>
<dbReference type="HOGENOM" id="CLU_067202_1_1_1"/>
<sequence length="218" mass="24631">MIQEYANRAVQCLENSENDRVLIALAGVPGSGKSTIANRISNYMNTNSNVKCTVVGIDGFHLSRDQLRKLPNPEFAFARRGAPFTFDAEAVVRFVRRLRKTCQNCQRGVIYAPSFDHKLKDPVPNGVTIEPETSIVIIEGLYLLLDLEPWKEIASLVDEKWMIKADLEVCRTRVAKRHVEADIEHDLESAYKRVDSNDIVNAKFILQHTASVVDTYLL</sequence>
<dbReference type="InParanoid" id="A5DQ35"/>
<name>A5DQ35_PICGU</name>
<evidence type="ECO:0000313" key="3">
    <source>
        <dbReference type="Proteomes" id="UP000001997"/>
    </source>
</evidence>
<dbReference type="VEuPathDB" id="FungiDB:PGUG_05386"/>
<dbReference type="FunCoup" id="A5DQ35">
    <property type="interactions" value="12"/>
</dbReference>
<evidence type="ECO:0000259" key="1">
    <source>
        <dbReference type="Pfam" id="PF00485"/>
    </source>
</evidence>
<organism evidence="2 3">
    <name type="scientific">Meyerozyma guilliermondii (strain ATCC 6260 / CBS 566 / DSM 6381 / JCM 1539 / NBRC 10279 / NRRL Y-324)</name>
    <name type="common">Yeast</name>
    <name type="synonym">Candida guilliermondii</name>
    <dbReference type="NCBI Taxonomy" id="294746"/>
    <lineage>
        <taxon>Eukaryota</taxon>
        <taxon>Fungi</taxon>
        <taxon>Dikarya</taxon>
        <taxon>Ascomycota</taxon>
        <taxon>Saccharomycotina</taxon>
        <taxon>Pichiomycetes</taxon>
        <taxon>Debaryomycetaceae</taxon>
        <taxon>Meyerozyma</taxon>
    </lineage>
</organism>
<feature type="domain" description="Phosphoribulokinase/uridine kinase" evidence="1">
    <location>
        <begin position="22"/>
        <end position="179"/>
    </location>
</feature>
<accession>A5DQ35</accession>
<dbReference type="EMBL" id="CH408161">
    <property type="protein sequence ID" value="EDK41288.2"/>
    <property type="molecule type" value="Genomic_DNA"/>
</dbReference>
<dbReference type="GO" id="GO:0005524">
    <property type="term" value="F:ATP binding"/>
    <property type="evidence" value="ECO:0007669"/>
    <property type="project" value="InterPro"/>
</dbReference>
<dbReference type="eggNOG" id="KOG2702">
    <property type="taxonomic scope" value="Eukaryota"/>
</dbReference>
<reference evidence="2 3" key="1">
    <citation type="journal article" date="2009" name="Nature">
        <title>Evolution of pathogenicity and sexual reproduction in eight Candida genomes.</title>
        <authorList>
            <person name="Butler G."/>
            <person name="Rasmussen M.D."/>
            <person name="Lin M.F."/>
            <person name="Santos M.A."/>
            <person name="Sakthikumar S."/>
            <person name="Munro C.A."/>
            <person name="Rheinbay E."/>
            <person name="Grabherr M."/>
            <person name="Forche A."/>
            <person name="Reedy J.L."/>
            <person name="Agrafioti I."/>
            <person name="Arnaud M.B."/>
            <person name="Bates S."/>
            <person name="Brown A.J."/>
            <person name="Brunke S."/>
            <person name="Costanzo M.C."/>
            <person name="Fitzpatrick D.A."/>
            <person name="de Groot P.W."/>
            <person name="Harris D."/>
            <person name="Hoyer L.L."/>
            <person name="Hube B."/>
            <person name="Klis F.M."/>
            <person name="Kodira C."/>
            <person name="Lennard N."/>
            <person name="Logue M.E."/>
            <person name="Martin R."/>
            <person name="Neiman A.M."/>
            <person name="Nikolaou E."/>
            <person name="Quail M.A."/>
            <person name="Quinn J."/>
            <person name="Santos M.C."/>
            <person name="Schmitzberger F.F."/>
            <person name="Sherlock G."/>
            <person name="Shah P."/>
            <person name="Silverstein K.A."/>
            <person name="Skrzypek M.S."/>
            <person name="Soll D."/>
            <person name="Staggs R."/>
            <person name="Stansfield I."/>
            <person name="Stumpf M.P."/>
            <person name="Sudbery P.E."/>
            <person name="Srikantha T."/>
            <person name="Zeng Q."/>
            <person name="Berman J."/>
            <person name="Berriman M."/>
            <person name="Heitman J."/>
            <person name="Gow N.A."/>
            <person name="Lorenz M.C."/>
            <person name="Birren B.W."/>
            <person name="Kellis M."/>
            <person name="Cuomo C.A."/>
        </authorList>
    </citation>
    <scope>NUCLEOTIDE SEQUENCE [LARGE SCALE GENOMIC DNA]</scope>
    <source>
        <strain evidence="3">ATCC 6260 / CBS 566 / DSM 6381 / JCM 1539 / NBRC 10279 / NRRL Y-324</strain>
    </source>
</reference>
<evidence type="ECO:0000313" key="2">
    <source>
        <dbReference type="EMBL" id="EDK41288.2"/>
    </source>
</evidence>
<dbReference type="KEGG" id="pgu:PGUG_05386"/>
<dbReference type="OMA" id="VDQNDFL"/>
<dbReference type="GO" id="GO:0016301">
    <property type="term" value="F:kinase activity"/>
    <property type="evidence" value="ECO:0007669"/>
    <property type="project" value="InterPro"/>
</dbReference>
<proteinExistence type="predicted"/>
<dbReference type="Pfam" id="PF00485">
    <property type="entry name" value="PRK"/>
    <property type="match status" value="1"/>
</dbReference>
<keyword evidence="3" id="KW-1185">Reference proteome</keyword>
<dbReference type="InterPro" id="IPR006083">
    <property type="entry name" value="PRK/URK"/>
</dbReference>
<dbReference type="InterPro" id="IPR027417">
    <property type="entry name" value="P-loop_NTPase"/>
</dbReference>
<dbReference type="Gene3D" id="3.40.50.300">
    <property type="entry name" value="P-loop containing nucleotide triphosphate hydrolases"/>
    <property type="match status" value="2"/>
</dbReference>
<gene>
    <name evidence="2" type="ORF">PGUG_05386</name>
</gene>
<dbReference type="GeneID" id="5124380"/>
<dbReference type="STRING" id="294746.A5DQ35"/>
<dbReference type="RefSeq" id="XP_001482366.2">
    <property type="nucleotide sequence ID" value="XM_001482316.1"/>
</dbReference>
<dbReference type="Proteomes" id="UP000001997">
    <property type="component" value="Unassembled WGS sequence"/>
</dbReference>